<reference evidence="9" key="2">
    <citation type="submission" date="2021-04" db="EMBL/GenBank/DDBJ databases">
        <authorList>
            <person name="Gilroy R."/>
        </authorList>
    </citation>
    <scope>NUCLEOTIDE SEQUENCE</scope>
    <source>
        <strain evidence="9">CHK195-6426</strain>
    </source>
</reference>
<evidence type="ECO:0000313" key="9">
    <source>
        <dbReference type="EMBL" id="HIW79961.1"/>
    </source>
</evidence>
<dbReference type="GO" id="GO:0016763">
    <property type="term" value="F:pentosyltransferase activity"/>
    <property type="evidence" value="ECO:0007669"/>
    <property type="project" value="TreeGrafter"/>
</dbReference>
<proteinExistence type="predicted"/>
<dbReference type="InterPro" id="IPR050297">
    <property type="entry name" value="LipidA_mod_glycosyltrf_83"/>
</dbReference>
<dbReference type="GO" id="GO:0005886">
    <property type="term" value="C:plasma membrane"/>
    <property type="evidence" value="ECO:0007669"/>
    <property type="project" value="UniProtKB-SubCell"/>
</dbReference>
<organism evidence="9 10">
    <name type="scientific">Candidatus Acetatifactor stercoripullorum</name>
    <dbReference type="NCBI Taxonomy" id="2838414"/>
    <lineage>
        <taxon>Bacteria</taxon>
        <taxon>Bacillati</taxon>
        <taxon>Bacillota</taxon>
        <taxon>Clostridia</taxon>
        <taxon>Lachnospirales</taxon>
        <taxon>Lachnospiraceae</taxon>
        <taxon>Acetatifactor</taxon>
    </lineage>
</organism>
<evidence type="ECO:0000256" key="5">
    <source>
        <dbReference type="ARBA" id="ARBA00022692"/>
    </source>
</evidence>
<dbReference type="EMBL" id="DXGH01000002">
    <property type="protein sequence ID" value="HIW79961.1"/>
    <property type="molecule type" value="Genomic_DNA"/>
</dbReference>
<evidence type="ECO:0000256" key="4">
    <source>
        <dbReference type="ARBA" id="ARBA00022679"/>
    </source>
</evidence>
<gene>
    <name evidence="9" type="ORF">H9742_00295</name>
</gene>
<comment type="caution">
    <text evidence="9">The sequence shown here is derived from an EMBL/GenBank/DDBJ whole genome shotgun (WGS) entry which is preliminary data.</text>
</comment>
<sequence>MNVLQGMREKRRWILELVLWGTVLAVLFILISLCFDHGIDLDEAYSYRTVHGNDLKGIMDNILEAHDTDIPLWYWGLRVWTWIFGESWFAYKLFSVAGSFATLLLGATAVKKAWGYRTALLFIVPAGLAPALLHIGVNVRMYSWTVFIVTACGITIYYLAKEPKRRLLWGILFLLTVSGLFCHYFTAFCFLFLYLYLFLALWNRDRRSVWKVFVCGIAAVAPFCWWLVVSDFFHLKEQGETQVDFGTIDFQELFSFIFKSNIEHSTLLGIGILAVAFAGLFLLWGRFEKADRSFALLCLSLLLVSYLVAAVLASVSSHFFISRHIMHGLALMWLGIAIVLSRINPPVYICALLFVGIMSMSSYRICYANEYTTTPYIEETKAFIEEQMEPGDIVIYNSEPAFDLLYGCYMPEQTFIYYPELTDIQVLAGKRVWFFLCKPDFFSEEVQEVYGITYENMGHYGFQIINDCTDFDLLRLNIKGAEEGHQAL</sequence>
<keyword evidence="3" id="KW-0328">Glycosyltransferase</keyword>
<evidence type="ECO:0000256" key="2">
    <source>
        <dbReference type="ARBA" id="ARBA00022475"/>
    </source>
</evidence>
<feature type="transmembrane region" description="Helical" evidence="8">
    <location>
        <begin position="12"/>
        <end position="33"/>
    </location>
</feature>
<feature type="transmembrane region" description="Helical" evidence="8">
    <location>
        <begin position="293"/>
        <end position="313"/>
    </location>
</feature>
<dbReference type="Proteomes" id="UP000824265">
    <property type="component" value="Unassembled WGS sequence"/>
</dbReference>
<comment type="subcellular location">
    <subcellularLocation>
        <location evidence="1">Cell membrane</location>
        <topology evidence="1">Multi-pass membrane protein</topology>
    </subcellularLocation>
</comment>
<evidence type="ECO:0000256" key="7">
    <source>
        <dbReference type="ARBA" id="ARBA00023136"/>
    </source>
</evidence>
<evidence type="ECO:0000256" key="8">
    <source>
        <dbReference type="SAM" id="Phobius"/>
    </source>
</evidence>
<dbReference type="GO" id="GO:0009103">
    <property type="term" value="P:lipopolysaccharide biosynthetic process"/>
    <property type="evidence" value="ECO:0007669"/>
    <property type="project" value="UniProtKB-ARBA"/>
</dbReference>
<evidence type="ECO:0000256" key="3">
    <source>
        <dbReference type="ARBA" id="ARBA00022676"/>
    </source>
</evidence>
<keyword evidence="7 8" id="KW-0472">Membrane</keyword>
<feature type="transmembrane region" description="Helical" evidence="8">
    <location>
        <begin position="209"/>
        <end position="228"/>
    </location>
</feature>
<evidence type="ECO:0000256" key="1">
    <source>
        <dbReference type="ARBA" id="ARBA00004651"/>
    </source>
</evidence>
<feature type="transmembrane region" description="Helical" evidence="8">
    <location>
        <begin position="114"/>
        <end position="135"/>
    </location>
</feature>
<keyword evidence="5 8" id="KW-0812">Transmembrane</keyword>
<feature type="transmembrane region" description="Helical" evidence="8">
    <location>
        <begin position="141"/>
        <end position="160"/>
    </location>
</feature>
<keyword evidence="4" id="KW-0808">Transferase</keyword>
<feature type="transmembrane region" description="Helical" evidence="8">
    <location>
        <begin position="267"/>
        <end position="287"/>
    </location>
</feature>
<keyword evidence="2" id="KW-1003">Cell membrane</keyword>
<feature type="transmembrane region" description="Helical" evidence="8">
    <location>
        <begin position="346"/>
        <end position="366"/>
    </location>
</feature>
<name>A0A9D1R4G4_9FIRM</name>
<reference evidence="9" key="1">
    <citation type="journal article" date="2021" name="PeerJ">
        <title>Extensive microbial diversity within the chicken gut microbiome revealed by metagenomics and culture.</title>
        <authorList>
            <person name="Gilroy R."/>
            <person name="Ravi A."/>
            <person name="Getino M."/>
            <person name="Pursley I."/>
            <person name="Horton D.L."/>
            <person name="Alikhan N.F."/>
            <person name="Baker D."/>
            <person name="Gharbi K."/>
            <person name="Hall N."/>
            <person name="Watson M."/>
            <person name="Adriaenssens E.M."/>
            <person name="Foster-Nyarko E."/>
            <person name="Jarju S."/>
            <person name="Secka A."/>
            <person name="Antonio M."/>
            <person name="Oren A."/>
            <person name="Chaudhuri R.R."/>
            <person name="La Ragione R."/>
            <person name="Hildebrand F."/>
            <person name="Pallen M.J."/>
        </authorList>
    </citation>
    <scope>NUCLEOTIDE SEQUENCE</scope>
    <source>
        <strain evidence="9">CHK195-6426</strain>
    </source>
</reference>
<keyword evidence="6 8" id="KW-1133">Transmembrane helix</keyword>
<dbReference type="PANTHER" id="PTHR33908">
    <property type="entry name" value="MANNOSYLTRANSFERASE YKCB-RELATED"/>
    <property type="match status" value="1"/>
</dbReference>
<dbReference type="AlphaFoldDB" id="A0A9D1R4G4"/>
<accession>A0A9D1R4G4</accession>
<feature type="transmembrane region" description="Helical" evidence="8">
    <location>
        <begin position="167"/>
        <end position="197"/>
    </location>
</feature>
<evidence type="ECO:0008006" key="11">
    <source>
        <dbReference type="Google" id="ProtNLM"/>
    </source>
</evidence>
<dbReference type="PANTHER" id="PTHR33908:SF11">
    <property type="entry name" value="MEMBRANE PROTEIN"/>
    <property type="match status" value="1"/>
</dbReference>
<evidence type="ECO:0000256" key="6">
    <source>
        <dbReference type="ARBA" id="ARBA00022989"/>
    </source>
</evidence>
<evidence type="ECO:0000313" key="10">
    <source>
        <dbReference type="Proteomes" id="UP000824265"/>
    </source>
</evidence>
<protein>
    <recommendedName>
        <fullName evidence="11">Glycosyltransferase RgtA/B/C/D-like domain-containing protein</fullName>
    </recommendedName>
</protein>